<evidence type="ECO:0000259" key="1">
    <source>
        <dbReference type="PROSITE" id="PS51186"/>
    </source>
</evidence>
<dbReference type="SUPFAM" id="SSF55729">
    <property type="entry name" value="Acyl-CoA N-acyltransferases (Nat)"/>
    <property type="match status" value="1"/>
</dbReference>
<dbReference type="PANTHER" id="PTHR47426">
    <property type="entry name" value="ACYL-COA N-ACYLTRANSFERASES (NAT) SUPERFAMILY PROTEIN"/>
    <property type="match status" value="1"/>
</dbReference>
<dbReference type="EMBL" id="AP015034">
    <property type="protein sequence ID" value="BAT76266.1"/>
    <property type="molecule type" value="Genomic_DNA"/>
</dbReference>
<evidence type="ECO:0000313" key="2">
    <source>
        <dbReference type="EMBL" id="BAT76266.1"/>
    </source>
</evidence>
<protein>
    <recommendedName>
        <fullName evidence="1">N-acetyltransferase domain-containing protein</fullName>
    </recommendedName>
</protein>
<dbReference type="GO" id="GO:0016747">
    <property type="term" value="F:acyltransferase activity, transferring groups other than amino-acyl groups"/>
    <property type="evidence" value="ECO:0007669"/>
    <property type="project" value="InterPro"/>
</dbReference>
<dbReference type="Gene3D" id="3.40.630.30">
    <property type="match status" value="1"/>
</dbReference>
<keyword evidence="3" id="KW-1185">Reference proteome</keyword>
<sequence length="181" mass="20695">MAASLKWKNKSGFITFGKRVDTIQEEYDWNKKWWREPRPGHFHACIIAVKKHSKDVTRTVRGSVKGTLDLDITCLDHPGVKRRPSGFYINKISSTGYIGSISNVCVAYSYRHKGIVSNMLCFAIEYSKSRGVKNLYVEVQENNGPALALFQKLGFKVLIEIENPRFEILRGNRQLSLVLQM</sequence>
<dbReference type="InterPro" id="IPR000182">
    <property type="entry name" value="GNAT_dom"/>
</dbReference>
<dbReference type="PANTHER" id="PTHR47426:SF3">
    <property type="entry name" value="GCN5-RELATED N-ACETYLTRANSFERASE 6, CHLOROPLASTIC"/>
    <property type="match status" value="1"/>
</dbReference>
<dbReference type="AlphaFoldDB" id="A0A0S3R6Y7"/>
<proteinExistence type="predicted"/>
<organism evidence="2 3">
    <name type="scientific">Vigna angularis var. angularis</name>
    <dbReference type="NCBI Taxonomy" id="157739"/>
    <lineage>
        <taxon>Eukaryota</taxon>
        <taxon>Viridiplantae</taxon>
        <taxon>Streptophyta</taxon>
        <taxon>Embryophyta</taxon>
        <taxon>Tracheophyta</taxon>
        <taxon>Spermatophyta</taxon>
        <taxon>Magnoliopsida</taxon>
        <taxon>eudicotyledons</taxon>
        <taxon>Gunneridae</taxon>
        <taxon>Pentapetalae</taxon>
        <taxon>rosids</taxon>
        <taxon>fabids</taxon>
        <taxon>Fabales</taxon>
        <taxon>Fabaceae</taxon>
        <taxon>Papilionoideae</taxon>
        <taxon>50 kb inversion clade</taxon>
        <taxon>NPAAA clade</taxon>
        <taxon>indigoferoid/millettioid clade</taxon>
        <taxon>Phaseoleae</taxon>
        <taxon>Vigna</taxon>
    </lineage>
</organism>
<dbReference type="CDD" id="cd04301">
    <property type="entry name" value="NAT_SF"/>
    <property type="match status" value="1"/>
</dbReference>
<name>A0A0S3R6Y7_PHAAN</name>
<reference evidence="2 3" key="1">
    <citation type="journal article" date="2015" name="Sci. Rep.">
        <title>The power of single molecule real-time sequencing technology in the de novo assembly of a eukaryotic genome.</title>
        <authorList>
            <person name="Sakai H."/>
            <person name="Naito K."/>
            <person name="Ogiso-Tanaka E."/>
            <person name="Takahashi Y."/>
            <person name="Iseki K."/>
            <person name="Muto C."/>
            <person name="Satou K."/>
            <person name="Teruya K."/>
            <person name="Shiroma A."/>
            <person name="Shimoji M."/>
            <person name="Hirano T."/>
            <person name="Itoh T."/>
            <person name="Kaga A."/>
            <person name="Tomooka N."/>
        </authorList>
    </citation>
    <scope>NUCLEOTIDE SEQUENCE [LARGE SCALE GENOMIC DNA]</scope>
    <source>
        <strain evidence="3">cv. Shumari</strain>
    </source>
</reference>
<evidence type="ECO:0000313" key="3">
    <source>
        <dbReference type="Proteomes" id="UP000291084"/>
    </source>
</evidence>
<dbReference type="InterPro" id="IPR016181">
    <property type="entry name" value="Acyl_CoA_acyltransferase"/>
</dbReference>
<feature type="domain" description="N-acetyltransferase" evidence="1">
    <location>
        <begin position="14"/>
        <end position="181"/>
    </location>
</feature>
<dbReference type="Pfam" id="PF00583">
    <property type="entry name" value="Acetyltransf_1"/>
    <property type="match status" value="1"/>
</dbReference>
<gene>
    <name evidence="2" type="primary">Vigan.01G424400</name>
    <name evidence="2" type="ORF">VIGAN_01424400</name>
</gene>
<dbReference type="Proteomes" id="UP000291084">
    <property type="component" value="Chromosome 1"/>
</dbReference>
<dbReference type="PROSITE" id="PS51186">
    <property type="entry name" value="GNAT"/>
    <property type="match status" value="1"/>
</dbReference>
<accession>A0A0S3R6Y7</accession>